<dbReference type="AlphaFoldDB" id="A0ABD3NBF8"/>
<feature type="compositionally biased region" description="Basic residues" evidence="1">
    <location>
        <begin position="148"/>
        <end position="157"/>
    </location>
</feature>
<gene>
    <name evidence="2" type="ORF">ACHAWO_003685</name>
</gene>
<evidence type="ECO:0000313" key="2">
    <source>
        <dbReference type="EMBL" id="KAL3773394.1"/>
    </source>
</evidence>
<reference evidence="2 3" key="1">
    <citation type="submission" date="2024-10" db="EMBL/GenBank/DDBJ databases">
        <title>Updated reference genomes for cyclostephanoid diatoms.</title>
        <authorList>
            <person name="Roberts W.R."/>
            <person name="Alverson A.J."/>
        </authorList>
    </citation>
    <scope>NUCLEOTIDE SEQUENCE [LARGE SCALE GENOMIC DNA]</scope>
    <source>
        <strain evidence="2 3">AJA010-31</strain>
    </source>
</reference>
<comment type="caution">
    <text evidence="2">The sequence shown here is derived from an EMBL/GenBank/DDBJ whole genome shotgun (WGS) entry which is preliminary data.</text>
</comment>
<organism evidence="2 3">
    <name type="scientific">Cyclotella atomus</name>
    <dbReference type="NCBI Taxonomy" id="382360"/>
    <lineage>
        <taxon>Eukaryota</taxon>
        <taxon>Sar</taxon>
        <taxon>Stramenopiles</taxon>
        <taxon>Ochrophyta</taxon>
        <taxon>Bacillariophyta</taxon>
        <taxon>Coscinodiscophyceae</taxon>
        <taxon>Thalassiosirophycidae</taxon>
        <taxon>Stephanodiscales</taxon>
        <taxon>Stephanodiscaceae</taxon>
        <taxon>Cyclotella</taxon>
    </lineage>
</organism>
<dbReference type="EMBL" id="JALLPJ020001235">
    <property type="protein sequence ID" value="KAL3773394.1"/>
    <property type="molecule type" value="Genomic_DNA"/>
</dbReference>
<sequence length="235" mass="25989">MFLASAARRISNLFATPAVEPAQVPAILLSFSSNGATRTHSNRIQWTRDVEVKEIPRAVSVKCGSGFRGRGCKKGYYLCNCRRQQRYNGRMKATYVTYASQIASEVPPPPSLASRIMNCITLNNAGTAISVPSEIVDTETSYNSTVQRRSKRTRARKPSNDAEPIGKEAEEANVEFEAVDAPFIDQDDEVAEEIAARAPKNARILKKIDCSLDGVYWGAYGPRIRRKPDVFVPAM</sequence>
<accession>A0ABD3NBF8</accession>
<evidence type="ECO:0000256" key="1">
    <source>
        <dbReference type="SAM" id="MobiDB-lite"/>
    </source>
</evidence>
<evidence type="ECO:0000313" key="3">
    <source>
        <dbReference type="Proteomes" id="UP001530400"/>
    </source>
</evidence>
<name>A0ABD3NBF8_9STRA</name>
<feature type="region of interest" description="Disordered" evidence="1">
    <location>
        <begin position="146"/>
        <end position="167"/>
    </location>
</feature>
<proteinExistence type="predicted"/>
<keyword evidence="3" id="KW-1185">Reference proteome</keyword>
<dbReference type="Proteomes" id="UP001530400">
    <property type="component" value="Unassembled WGS sequence"/>
</dbReference>
<feature type="compositionally biased region" description="Basic and acidic residues" evidence="1">
    <location>
        <begin position="158"/>
        <end position="167"/>
    </location>
</feature>
<protein>
    <submittedName>
        <fullName evidence="2">Uncharacterized protein</fullName>
    </submittedName>
</protein>